<gene>
    <name evidence="2" type="ORF">I8D64_05445</name>
</gene>
<evidence type="ECO:0000313" key="2">
    <source>
        <dbReference type="EMBL" id="MBK0330843.1"/>
    </source>
</evidence>
<keyword evidence="2" id="KW-0067">ATP-binding</keyword>
<dbReference type="EMBL" id="JAEDAJ010000002">
    <property type="protein sequence ID" value="MBK0330843.1"/>
    <property type="molecule type" value="Genomic_DNA"/>
</dbReference>
<keyword evidence="3" id="KW-1185">Reference proteome</keyword>
<dbReference type="GO" id="GO:0005524">
    <property type="term" value="F:ATP binding"/>
    <property type="evidence" value="ECO:0007669"/>
    <property type="project" value="UniProtKB-KW"/>
</dbReference>
<feature type="region of interest" description="Disordered" evidence="1">
    <location>
        <begin position="1"/>
        <end position="20"/>
    </location>
</feature>
<dbReference type="Pfam" id="PF13671">
    <property type="entry name" value="AAA_33"/>
    <property type="match status" value="1"/>
</dbReference>
<name>A0ABS1B866_9MICO</name>
<proteinExistence type="predicted"/>
<keyword evidence="2" id="KW-0547">Nucleotide-binding</keyword>
<dbReference type="SUPFAM" id="SSF52540">
    <property type="entry name" value="P-loop containing nucleoside triphosphate hydrolases"/>
    <property type="match status" value="1"/>
</dbReference>
<dbReference type="RefSeq" id="WP_200501495.1">
    <property type="nucleotide sequence ID" value="NZ_JAEDAJ010000002.1"/>
</dbReference>
<evidence type="ECO:0000313" key="3">
    <source>
        <dbReference type="Proteomes" id="UP000612352"/>
    </source>
</evidence>
<comment type="caution">
    <text evidence="2">The sequence shown here is derived from an EMBL/GenBank/DDBJ whole genome shotgun (WGS) entry which is preliminary data.</text>
</comment>
<evidence type="ECO:0000256" key="1">
    <source>
        <dbReference type="SAM" id="MobiDB-lite"/>
    </source>
</evidence>
<accession>A0ABS1B866</accession>
<dbReference type="InterPro" id="IPR027417">
    <property type="entry name" value="P-loop_NTPase"/>
</dbReference>
<protein>
    <submittedName>
        <fullName evidence="2">ATP-binding protein</fullName>
    </submittedName>
</protein>
<sequence>MADDSPTLTLFHGPPGSGKTTLARQLEDDGAGVRISTDDWQAALGVDVADPDFHELLQARLYAHALTLLEHGVDVILEDGLWMRAERTRTFTDARARGARIHWHVFDVAPEELGRRLGARAAAGAPGAVPIPPTELARILGLVEPPTDDELTAVDAVTVHH</sequence>
<dbReference type="Proteomes" id="UP000612352">
    <property type="component" value="Unassembled WGS sequence"/>
</dbReference>
<reference evidence="2 3" key="1">
    <citation type="submission" date="2020-12" db="EMBL/GenBank/DDBJ databases">
        <title>Brachybacterium sp. MASK1Z-5, whole genome shotgun sequence.</title>
        <authorList>
            <person name="Tuo L."/>
        </authorList>
    </citation>
    <scope>NUCLEOTIDE SEQUENCE [LARGE SCALE GENOMIC DNA]</scope>
    <source>
        <strain evidence="2 3">MASK1Z-5</strain>
    </source>
</reference>
<organism evidence="2 3">
    <name type="scientific">Brachybacterium halotolerans</name>
    <dbReference type="NCBI Taxonomy" id="2795215"/>
    <lineage>
        <taxon>Bacteria</taxon>
        <taxon>Bacillati</taxon>
        <taxon>Actinomycetota</taxon>
        <taxon>Actinomycetes</taxon>
        <taxon>Micrococcales</taxon>
        <taxon>Dermabacteraceae</taxon>
        <taxon>Brachybacterium</taxon>
    </lineage>
</organism>
<dbReference type="Gene3D" id="3.40.50.300">
    <property type="entry name" value="P-loop containing nucleotide triphosphate hydrolases"/>
    <property type="match status" value="1"/>
</dbReference>